<name>A0AAI8MY54_9BACI</name>
<reference evidence="1 2" key="1">
    <citation type="submission" date="2017-11" db="EMBL/GenBank/DDBJ databases">
        <title>Genome sequence and genome mining of multiple bioactive secondary metabolites from a deep sea-derived Bacillus siamensis SCSIO 05746.</title>
        <authorList>
            <person name="Pan H.-Q."/>
            <person name="Ju J.-H."/>
        </authorList>
    </citation>
    <scope>NUCLEOTIDE SEQUENCE [LARGE SCALE GENOMIC DNA]</scope>
    <source>
        <strain evidence="1 2">SCSIO 05746</strain>
    </source>
</reference>
<sequence length="74" mass="8851">MVKKMNSFYDVQQLFKSFGHIVYFGDRQAEIDFMKDELKEMYLSNVIERDLWLKASGVLQQESERIKGRDNSRI</sequence>
<dbReference type="Pfam" id="PF06014">
    <property type="entry name" value="YqgQ-like"/>
    <property type="match status" value="1"/>
</dbReference>
<gene>
    <name evidence="1" type="ORF">CWD84_09355</name>
</gene>
<evidence type="ECO:0000313" key="1">
    <source>
        <dbReference type="EMBL" id="AUJ76990.1"/>
    </source>
</evidence>
<evidence type="ECO:0000313" key="2">
    <source>
        <dbReference type="Proteomes" id="UP000234366"/>
    </source>
</evidence>
<dbReference type="EMBL" id="CP025001">
    <property type="protein sequence ID" value="AUJ76990.1"/>
    <property type="molecule type" value="Genomic_DNA"/>
</dbReference>
<dbReference type="SUPFAM" id="SSF158379">
    <property type="entry name" value="YqgQ-like"/>
    <property type="match status" value="1"/>
</dbReference>
<keyword evidence="2" id="KW-1185">Reference proteome</keyword>
<dbReference type="Proteomes" id="UP000234366">
    <property type="component" value="Chromosome"/>
</dbReference>
<dbReference type="AlphaFoldDB" id="A0AAI8MY54"/>
<dbReference type="Gene3D" id="1.10.287.760">
    <property type="entry name" value="YqgQ-like"/>
    <property type="match status" value="1"/>
</dbReference>
<proteinExistence type="predicted"/>
<accession>A0AAI8MY54</accession>
<organism evidence="1 2">
    <name type="scientific">Bacillus siamensis</name>
    <dbReference type="NCBI Taxonomy" id="659243"/>
    <lineage>
        <taxon>Bacteria</taxon>
        <taxon>Bacillati</taxon>
        <taxon>Bacillota</taxon>
        <taxon>Bacilli</taxon>
        <taxon>Bacillales</taxon>
        <taxon>Bacillaceae</taxon>
        <taxon>Bacillus</taxon>
        <taxon>Bacillus amyloliquefaciens group</taxon>
    </lineage>
</organism>
<dbReference type="InterPro" id="IPR023164">
    <property type="entry name" value="YqgQ-like_sf"/>
</dbReference>
<dbReference type="KEGG" id="bsia:CWD84_09355"/>
<dbReference type="InterPro" id="IPR009256">
    <property type="entry name" value="YqgQ-like"/>
</dbReference>
<protein>
    <submittedName>
        <fullName evidence="1">DUF910 domain-containing protein</fullName>
    </submittedName>
</protein>